<dbReference type="EMBL" id="NKUC01000012">
    <property type="protein sequence ID" value="PYD57131.1"/>
    <property type="molecule type" value="Genomic_DNA"/>
</dbReference>
<feature type="domain" description="Chorismate-utilising enzyme C-terminal" evidence="1">
    <location>
        <begin position="185"/>
        <end position="441"/>
    </location>
</feature>
<dbReference type="STRING" id="1220579.GCA_001571345_03290"/>
<dbReference type="Pfam" id="PF00425">
    <property type="entry name" value="Chorismate_bind"/>
    <property type="match status" value="1"/>
</dbReference>
<dbReference type="GO" id="GO:0046820">
    <property type="term" value="F:4-amino-4-deoxychorismate synthase activity"/>
    <property type="evidence" value="ECO:0007669"/>
    <property type="project" value="TreeGrafter"/>
</dbReference>
<evidence type="ECO:0000259" key="2">
    <source>
        <dbReference type="Pfam" id="PF04715"/>
    </source>
</evidence>
<dbReference type="AlphaFoldDB" id="A0A318PM77"/>
<dbReference type="PRINTS" id="PR00095">
    <property type="entry name" value="ANTSNTHASEI"/>
</dbReference>
<evidence type="ECO:0000313" key="3">
    <source>
        <dbReference type="EMBL" id="PYD57131.1"/>
    </source>
</evidence>
<reference evidence="3 4" key="1">
    <citation type="submission" date="2017-07" db="EMBL/GenBank/DDBJ databases">
        <title>A draft genome sequence of Komagataeibacter xylinus LMG 1515.</title>
        <authorList>
            <person name="Skraban J."/>
            <person name="Cleenwerck I."/>
            <person name="Vandamme P."/>
            <person name="Trcek J."/>
        </authorList>
    </citation>
    <scope>NUCLEOTIDE SEQUENCE [LARGE SCALE GENOMIC DNA]</scope>
    <source>
        <strain evidence="3 4">LMG 1515</strain>
    </source>
</reference>
<sequence>MASPAPCLLPVAWRDVDDVLAAWGKRPGFACLDSGGPVGPRARWTIICRDPVHWIEQRDGTCWLDGAKAAHDLPHLLRQCVPDGGCPPEVPFAGGAIGFIGYGAGQRMEGISTRHGAGDDGPEAAFGLYDHAFVLDRETGRAWLAGTDLDAARMAVLAAQWVAIGPAAQPLPLPMVRFRPDQEAAAYRAAVAQAVARIAAGEVFQVNITGRMRADRPAGLSAVDVYRTLRVTSPAPFGAFMAGNGGFALLGASPERFLSLDGAGRVSTRPIKGTAPRGATAQDDARLVHGLRHDAKELAENLMIVDLMRNDIGRVARMGSVAVPELFAVETFAHVHHLVSEITGWLEPGRDACDLLAATLPPGSVTGAPKHRAMQVIDALEASPRGAYCGTMVRIGCDGTMDSAVIIRTLVLTRAHVTAAAGGGITVESDPAREYREMWLKIAALLALFGPQADEGNTP</sequence>
<evidence type="ECO:0000313" key="4">
    <source>
        <dbReference type="Proteomes" id="UP000248257"/>
    </source>
</evidence>
<accession>A0A318PM77</accession>
<dbReference type="Proteomes" id="UP000248257">
    <property type="component" value="Unassembled WGS sequence"/>
</dbReference>
<keyword evidence="4" id="KW-1185">Reference proteome</keyword>
<dbReference type="PANTHER" id="PTHR11236:SF50">
    <property type="entry name" value="AMINODEOXYCHORISMATE SYNTHASE COMPONENT 1"/>
    <property type="match status" value="1"/>
</dbReference>
<dbReference type="InterPro" id="IPR015890">
    <property type="entry name" value="Chorismate_C"/>
</dbReference>
<dbReference type="RefSeq" id="WP_061276725.1">
    <property type="nucleotide sequence ID" value="NZ_CBCRXN010000029.1"/>
</dbReference>
<name>A0A318PM77_KOMXY</name>
<dbReference type="Pfam" id="PF04715">
    <property type="entry name" value="Anth_synt_I_N"/>
    <property type="match status" value="1"/>
</dbReference>
<dbReference type="OrthoDB" id="9803598at2"/>
<proteinExistence type="predicted"/>
<organism evidence="3 4">
    <name type="scientific">Komagataeibacter xylinus</name>
    <name type="common">Gluconacetobacter xylinus</name>
    <dbReference type="NCBI Taxonomy" id="28448"/>
    <lineage>
        <taxon>Bacteria</taxon>
        <taxon>Pseudomonadati</taxon>
        <taxon>Pseudomonadota</taxon>
        <taxon>Alphaproteobacteria</taxon>
        <taxon>Acetobacterales</taxon>
        <taxon>Acetobacteraceae</taxon>
        <taxon>Komagataeibacter</taxon>
    </lineage>
</organism>
<comment type="caution">
    <text evidence="3">The sequence shown here is derived from an EMBL/GenBank/DDBJ whole genome shotgun (WGS) entry which is preliminary data.</text>
</comment>
<protein>
    <submittedName>
        <fullName evidence="3">Aminodeoxychorismate/anthranilate synthase component I</fullName>
    </submittedName>
</protein>
<dbReference type="Gene3D" id="3.60.120.10">
    <property type="entry name" value="Anthranilate synthase"/>
    <property type="match status" value="1"/>
</dbReference>
<dbReference type="SUPFAM" id="SSF56322">
    <property type="entry name" value="ADC synthase"/>
    <property type="match status" value="1"/>
</dbReference>
<gene>
    <name evidence="3" type="ORF">CFR75_07430</name>
</gene>
<dbReference type="InterPro" id="IPR006805">
    <property type="entry name" value="Anth_synth_I_N"/>
</dbReference>
<dbReference type="GO" id="GO:0000162">
    <property type="term" value="P:L-tryptophan biosynthetic process"/>
    <property type="evidence" value="ECO:0007669"/>
    <property type="project" value="TreeGrafter"/>
</dbReference>
<dbReference type="PANTHER" id="PTHR11236">
    <property type="entry name" value="AMINOBENZOATE/ANTHRANILATE SYNTHASE"/>
    <property type="match status" value="1"/>
</dbReference>
<dbReference type="InterPro" id="IPR005801">
    <property type="entry name" value="ADC_synthase"/>
</dbReference>
<feature type="domain" description="Anthranilate synthase component I N-terminal" evidence="2">
    <location>
        <begin position="23"/>
        <end position="143"/>
    </location>
</feature>
<evidence type="ECO:0000259" key="1">
    <source>
        <dbReference type="Pfam" id="PF00425"/>
    </source>
</evidence>
<dbReference type="InterPro" id="IPR019999">
    <property type="entry name" value="Anth_synth_I-like"/>
</dbReference>